<keyword evidence="5" id="KW-0029">Amino-acid transport</keyword>
<evidence type="ECO:0000256" key="4">
    <source>
        <dbReference type="ARBA" id="ARBA00022840"/>
    </source>
</evidence>
<dbReference type="PROSITE" id="PS00211">
    <property type="entry name" value="ABC_TRANSPORTER_1"/>
    <property type="match status" value="1"/>
</dbReference>
<evidence type="ECO:0000256" key="5">
    <source>
        <dbReference type="ARBA" id="ARBA00022970"/>
    </source>
</evidence>
<dbReference type="RefSeq" id="WP_106204346.1">
    <property type="nucleotide sequence ID" value="NZ_PVTD01000002.1"/>
</dbReference>
<dbReference type="SUPFAM" id="SSF52540">
    <property type="entry name" value="P-loop containing nucleoside triphosphate hydrolases"/>
    <property type="match status" value="1"/>
</dbReference>
<dbReference type="AlphaFoldDB" id="A0A2T0RW84"/>
<protein>
    <submittedName>
        <fullName evidence="7">Amino acid/amide ABC transporter ATP-binding protein 2 (HAAT family)</fullName>
    </submittedName>
</protein>
<evidence type="ECO:0000256" key="1">
    <source>
        <dbReference type="ARBA" id="ARBA00005417"/>
    </source>
</evidence>
<dbReference type="CDD" id="cd03224">
    <property type="entry name" value="ABC_TM1139_LivF_branched"/>
    <property type="match status" value="1"/>
</dbReference>
<proteinExistence type="inferred from homology"/>
<dbReference type="EMBL" id="PVTD01000002">
    <property type="protein sequence ID" value="PRY25455.1"/>
    <property type="molecule type" value="Genomic_DNA"/>
</dbReference>
<dbReference type="Proteomes" id="UP000239480">
    <property type="component" value="Unassembled WGS sequence"/>
</dbReference>
<organism evidence="7 8">
    <name type="scientific">Aliiruegeria haliotis</name>
    <dbReference type="NCBI Taxonomy" id="1280846"/>
    <lineage>
        <taxon>Bacteria</taxon>
        <taxon>Pseudomonadati</taxon>
        <taxon>Pseudomonadota</taxon>
        <taxon>Alphaproteobacteria</taxon>
        <taxon>Rhodobacterales</taxon>
        <taxon>Roseobacteraceae</taxon>
        <taxon>Aliiruegeria</taxon>
    </lineage>
</organism>
<evidence type="ECO:0000313" key="7">
    <source>
        <dbReference type="EMBL" id="PRY25455.1"/>
    </source>
</evidence>
<dbReference type="InterPro" id="IPR027417">
    <property type="entry name" value="P-loop_NTPase"/>
</dbReference>
<name>A0A2T0RW84_9RHOB</name>
<gene>
    <name evidence="7" type="ORF">CLV78_102635</name>
</gene>
<sequence>MSEPAPQKAPILRIEGACTNIAQYHILQGVDLEVPAGAVTMLLGRNGVGKTTTLRTIMGLWRAHRGRITFDGQEITALPTPAISRAGIGFVPEDMGIFSDLTVEENMTLAAASGPLDSARLDWIFAAFPPLKTFWKKEAGTLSGGQKQMLAIARAMAEERKLYLIDEPTKGLAPAIIATMAGALRDLKAQGASILLVEQNFGVARMLGDTCAVMDDGRTVWTGAMADLADDTSLQERLMGLSMETA</sequence>
<dbReference type="InterPro" id="IPR052156">
    <property type="entry name" value="BCAA_Transport_ATP-bd_LivF"/>
</dbReference>
<dbReference type="PANTHER" id="PTHR43820:SF2">
    <property type="entry name" value="ABC TRANSPORTER ATP-BINDING PROTEIN"/>
    <property type="match status" value="1"/>
</dbReference>
<evidence type="ECO:0000256" key="2">
    <source>
        <dbReference type="ARBA" id="ARBA00022448"/>
    </source>
</evidence>
<dbReference type="GO" id="GO:0015658">
    <property type="term" value="F:branched-chain amino acid transmembrane transporter activity"/>
    <property type="evidence" value="ECO:0007669"/>
    <property type="project" value="TreeGrafter"/>
</dbReference>
<comment type="similarity">
    <text evidence="1">Belongs to the ABC transporter superfamily.</text>
</comment>
<dbReference type="GO" id="GO:0005524">
    <property type="term" value="F:ATP binding"/>
    <property type="evidence" value="ECO:0007669"/>
    <property type="project" value="UniProtKB-KW"/>
</dbReference>
<dbReference type="InterPro" id="IPR003593">
    <property type="entry name" value="AAA+_ATPase"/>
</dbReference>
<dbReference type="SMART" id="SM00382">
    <property type="entry name" value="AAA"/>
    <property type="match status" value="1"/>
</dbReference>
<keyword evidence="4 7" id="KW-0067">ATP-binding</keyword>
<comment type="caution">
    <text evidence="7">The sequence shown here is derived from an EMBL/GenBank/DDBJ whole genome shotgun (WGS) entry which is preliminary data.</text>
</comment>
<feature type="domain" description="ABC transporter" evidence="6">
    <location>
        <begin position="12"/>
        <end position="241"/>
    </location>
</feature>
<evidence type="ECO:0000313" key="8">
    <source>
        <dbReference type="Proteomes" id="UP000239480"/>
    </source>
</evidence>
<dbReference type="InterPro" id="IPR003439">
    <property type="entry name" value="ABC_transporter-like_ATP-bd"/>
</dbReference>
<dbReference type="InterPro" id="IPR017871">
    <property type="entry name" value="ABC_transporter-like_CS"/>
</dbReference>
<dbReference type="PROSITE" id="PS50893">
    <property type="entry name" value="ABC_TRANSPORTER_2"/>
    <property type="match status" value="1"/>
</dbReference>
<dbReference type="GO" id="GO:0015807">
    <property type="term" value="P:L-amino acid transport"/>
    <property type="evidence" value="ECO:0007669"/>
    <property type="project" value="TreeGrafter"/>
</dbReference>
<keyword evidence="3" id="KW-0547">Nucleotide-binding</keyword>
<accession>A0A2T0RW84</accession>
<evidence type="ECO:0000256" key="3">
    <source>
        <dbReference type="ARBA" id="ARBA00022741"/>
    </source>
</evidence>
<keyword evidence="8" id="KW-1185">Reference proteome</keyword>
<dbReference type="Gene3D" id="3.40.50.300">
    <property type="entry name" value="P-loop containing nucleotide triphosphate hydrolases"/>
    <property type="match status" value="1"/>
</dbReference>
<evidence type="ECO:0000259" key="6">
    <source>
        <dbReference type="PROSITE" id="PS50893"/>
    </source>
</evidence>
<dbReference type="PANTHER" id="PTHR43820">
    <property type="entry name" value="HIGH-AFFINITY BRANCHED-CHAIN AMINO ACID TRANSPORT ATP-BINDING PROTEIN LIVF"/>
    <property type="match status" value="1"/>
</dbReference>
<dbReference type="OrthoDB" id="9806149at2"/>
<dbReference type="GO" id="GO:0016887">
    <property type="term" value="F:ATP hydrolysis activity"/>
    <property type="evidence" value="ECO:0007669"/>
    <property type="project" value="InterPro"/>
</dbReference>
<reference evidence="7 8" key="1">
    <citation type="submission" date="2018-03" db="EMBL/GenBank/DDBJ databases">
        <title>Genomic Encyclopedia of Archaeal and Bacterial Type Strains, Phase II (KMG-II): from individual species to whole genera.</title>
        <authorList>
            <person name="Goeker M."/>
        </authorList>
    </citation>
    <scope>NUCLEOTIDE SEQUENCE [LARGE SCALE GENOMIC DNA]</scope>
    <source>
        <strain evidence="7 8">DSM 29328</strain>
    </source>
</reference>
<dbReference type="Pfam" id="PF00005">
    <property type="entry name" value="ABC_tran"/>
    <property type="match status" value="1"/>
</dbReference>
<keyword evidence="2" id="KW-0813">Transport</keyword>